<evidence type="ECO:0000313" key="2">
    <source>
        <dbReference type="EMBL" id="KAK3577034.1"/>
    </source>
</evidence>
<accession>A0AAE0VGG2</accession>
<feature type="transmembrane region" description="Helical" evidence="1">
    <location>
        <begin position="6"/>
        <end position="25"/>
    </location>
</feature>
<reference evidence="2" key="1">
    <citation type="journal article" date="2021" name="Genome Biol. Evol.">
        <title>A High-Quality Reference Genome for a Parasitic Bivalve with Doubly Uniparental Inheritance (Bivalvia: Unionida).</title>
        <authorList>
            <person name="Smith C.H."/>
        </authorList>
    </citation>
    <scope>NUCLEOTIDE SEQUENCE</scope>
    <source>
        <strain evidence="2">CHS0354</strain>
    </source>
</reference>
<organism evidence="2 3">
    <name type="scientific">Potamilus streckersoni</name>
    <dbReference type="NCBI Taxonomy" id="2493646"/>
    <lineage>
        <taxon>Eukaryota</taxon>
        <taxon>Metazoa</taxon>
        <taxon>Spiralia</taxon>
        <taxon>Lophotrochozoa</taxon>
        <taxon>Mollusca</taxon>
        <taxon>Bivalvia</taxon>
        <taxon>Autobranchia</taxon>
        <taxon>Heteroconchia</taxon>
        <taxon>Palaeoheterodonta</taxon>
        <taxon>Unionida</taxon>
        <taxon>Unionoidea</taxon>
        <taxon>Unionidae</taxon>
        <taxon>Ambleminae</taxon>
        <taxon>Lampsilini</taxon>
        <taxon>Potamilus</taxon>
    </lineage>
</organism>
<reference evidence="2" key="3">
    <citation type="submission" date="2023-05" db="EMBL/GenBank/DDBJ databases">
        <authorList>
            <person name="Smith C.H."/>
        </authorList>
    </citation>
    <scope>NUCLEOTIDE SEQUENCE</scope>
    <source>
        <strain evidence="2">CHS0354</strain>
        <tissue evidence="2">Mantle</tissue>
    </source>
</reference>
<comment type="caution">
    <text evidence="2">The sequence shown here is derived from an EMBL/GenBank/DDBJ whole genome shotgun (WGS) entry which is preliminary data.</text>
</comment>
<dbReference type="Proteomes" id="UP001195483">
    <property type="component" value="Unassembled WGS sequence"/>
</dbReference>
<evidence type="ECO:0000256" key="1">
    <source>
        <dbReference type="SAM" id="Phobius"/>
    </source>
</evidence>
<evidence type="ECO:0000313" key="3">
    <source>
        <dbReference type="Proteomes" id="UP001195483"/>
    </source>
</evidence>
<name>A0AAE0VGG2_9BIVA</name>
<keyword evidence="1" id="KW-0472">Membrane</keyword>
<sequence>MSYLSHVAFTDATFIVCFGFCFNAYSKNAMFRNDNDKMRSVKELYYFTCEYEFRRSSDPMNRHGDRDGCGGVEGEQYGSRKQNVNIGIAEGEVDYGVLPEHYSPARISAVSRVKYKRRPNQL</sequence>
<keyword evidence="1" id="KW-0812">Transmembrane</keyword>
<reference evidence="2" key="2">
    <citation type="journal article" date="2021" name="Genome Biol. Evol.">
        <title>Developing a high-quality reference genome for a parasitic bivalve with doubly uniparental inheritance (Bivalvia: Unionida).</title>
        <authorList>
            <person name="Smith C.H."/>
        </authorList>
    </citation>
    <scope>NUCLEOTIDE SEQUENCE</scope>
    <source>
        <strain evidence="2">CHS0354</strain>
        <tissue evidence="2">Mantle</tissue>
    </source>
</reference>
<protein>
    <submittedName>
        <fullName evidence="2">Uncharacterized protein</fullName>
    </submittedName>
</protein>
<gene>
    <name evidence="2" type="ORF">CHS0354_003115</name>
</gene>
<keyword evidence="3" id="KW-1185">Reference proteome</keyword>
<dbReference type="AlphaFoldDB" id="A0AAE0VGG2"/>
<dbReference type="EMBL" id="JAEAOA010000257">
    <property type="protein sequence ID" value="KAK3577034.1"/>
    <property type="molecule type" value="Genomic_DNA"/>
</dbReference>
<proteinExistence type="predicted"/>
<keyword evidence="1" id="KW-1133">Transmembrane helix</keyword>